<feature type="region of interest" description="Disordered" evidence="1">
    <location>
        <begin position="1"/>
        <end position="71"/>
    </location>
</feature>
<proteinExistence type="predicted"/>
<evidence type="ECO:0000313" key="3">
    <source>
        <dbReference type="Proteomes" id="UP000800235"/>
    </source>
</evidence>
<evidence type="ECO:0000313" key="2">
    <source>
        <dbReference type="EMBL" id="KAF2432046.1"/>
    </source>
</evidence>
<organism evidence="2 3">
    <name type="scientific">Tothia fuscella</name>
    <dbReference type="NCBI Taxonomy" id="1048955"/>
    <lineage>
        <taxon>Eukaryota</taxon>
        <taxon>Fungi</taxon>
        <taxon>Dikarya</taxon>
        <taxon>Ascomycota</taxon>
        <taxon>Pezizomycotina</taxon>
        <taxon>Dothideomycetes</taxon>
        <taxon>Pleosporomycetidae</taxon>
        <taxon>Venturiales</taxon>
        <taxon>Cylindrosympodiaceae</taxon>
        <taxon>Tothia</taxon>
    </lineage>
</organism>
<accession>A0A9P4NUP0</accession>
<protein>
    <submittedName>
        <fullName evidence="2">Uncharacterized protein</fullName>
    </submittedName>
</protein>
<sequence>MKTTSLEALEEADAAGELDQTGVFDRIGPDSTSMDGPVTKSRAMRGEVPMRGTGPNQPYKTPTEAGNMGSLDKQDGLKLRIEANLDIELELKASIRGDITLSLFS</sequence>
<keyword evidence="3" id="KW-1185">Reference proteome</keyword>
<dbReference type="EMBL" id="MU007028">
    <property type="protein sequence ID" value="KAF2432046.1"/>
    <property type="molecule type" value="Genomic_DNA"/>
</dbReference>
<name>A0A9P4NUP0_9PEZI</name>
<dbReference type="PANTHER" id="PTHR35587:SF6">
    <property type="entry name" value="BZIP DOMAIN-CONTAINING PROTEIN"/>
    <property type="match status" value="1"/>
</dbReference>
<dbReference type="PANTHER" id="PTHR35587">
    <property type="entry name" value="EXPRESSED PROTEIN"/>
    <property type="match status" value="1"/>
</dbReference>
<dbReference type="Proteomes" id="UP000800235">
    <property type="component" value="Unassembled WGS sequence"/>
</dbReference>
<gene>
    <name evidence="2" type="ORF">EJ08DRAFT_648432</name>
</gene>
<evidence type="ECO:0000256" key="1">
    <source>
        <dbReference type="SAM" id="MobiDB-lite"/>
    </source>
</evidence>
<dbReference type="OrthoDB" id="2279190at2759"/>
<comment type="caution">
    <text evidence="2">The sequence shown here is derived from an EMBL/GenBank/DDBJ whole genome shotgun (WGS) entry which is preliminary data.</text>
</comment>
<reference evidence="2" key="1">
    <citation type="journal article" date="2020" name="Stud. Mycol.">
        <title>101 Dothideomycetes genomes: a test case for predicting lifestyles and emergence of pathogens.</title>
        <authorList>
            <person name="Haridas S."/>
            <person name="Albert R."/>
            <person name="Binder M."/>
            <person name="Bloem J."/>
            <person name="Labutti K."/>
            <person name="Salamov A."/>
            <person name="Andreopoulos B."/>
            <person name="Baker S."/>
            <person name="Barry K."/>
            <person name="Bills G."/>
            <person name="Bluhm B."/>
            <person name="Cannon C."/>
            <person name="Castanera R."/>
            <person name="Culley D."/>
            <person name="Daum C."/>
            <person name="Ezra D."/>
            <person name="Gonzalez J."/>
            <person name="Henrissat B."/>
            <person name="Kuo A."/>
            <person name="Liang C."/>
            <person name="Lipzen A."/>
            <person name="Lutzoni F."/>
            <person name="Magnuson J."/>
            <person name="Mondo S."/>
            <person name="Nolan M."/>
            <person name="Ohm R."/>
            <person name="Pangilinan J."/>
            <person name="Park H.-J."/>
            <person name="Ramirez L."/>
            <person name="Alfaro M."/>
            <person name="Sun H."/>
            <person name="Tritt A."/>
            <person name="Yoshinaga Y."/>
            <person name="Zwiers L.-H."/>
            <person name="Turgeon B."/>
            <person name="Goodwin S."/>
            <person name="Spatafora J."/>
            <person name="Crous P."/>
            <person name="Grigoriev I."/>
        </authorList>
    </citation>
    <scope>NUCLEOTIDE SEQUENCE</scope>
    <source>
        <strain evidence="2">CBS 130266</strain>
    </source>
</reference>
<dbReference type="AlphaFoldDB" id="A0A9P4NUP0"/>